<dbReference type="GeneID" id="35446073"/>
<gene>
    <name evidence="2" type="ORF">RHIMIDRAFT_316937</name>
</gene>
<feature type="non-terminal residue" evidence="2">
    <location>
        <position position="201"/>
    </location>
</feature>
<proteinExistence type="predicted"/>
<evidence type="ECO:0000313" key="3">
    <source>
        <dbReference type="Proteomes" id="UP000242254"/>
    </source>
</evidence>
<dbReference type="Proteomes" id="UP000242254">
    <property type="component" value="Unassembled WGS sequence"/>
</dbReference>
<dbReference type="EMBL" id="KZ303923">
    <property type="protein sequence ID" value="PHZ07180.1"/>
    <property type="molecule type" value="Genomic_DNA"/>
</dbReference>
<reference evidence="2 3" key="1">
    <citation type="journal article" date="2016" name="Proc. Natl. Acad. Sci. U.S.A.">
        <title>Lipid metabolic changes in an early divergent fungus govern the establishment of a mutualistic symbiosis with endobacteria.</title>
        <authorList>
            <person name="Lastovetsky O.A."/>
            <person name="Gaspar M.L."/>
            <person name="Mondo S.J."/>
            <person name="LaButti K.M."/>
            <person name="Sandor L."/>
            <person name="Grigoriev I.V."/>
            <person name="Henry S.A."/>
            <person name="Pawlowska T.E."/>
        </authorList>
    </citation>
    <scope>NUCLEOTIDE SEQUENCE [LARGE SCALE GENOMIC DNA]</scope>
    <source>
        <strain evidence="2 3">ATCC 52813</strain>
    </source>
</reference>
<feature type="region of interest" description="Disordered" evidence="1">
    <location>
        <begin position="80"/>
        <end position="116"/>
    </location>
</feature>
<accession>A0A2G4SEG1</accession>
<dbReference type="RefSeq" id="XP_023460888.1">
    <property type="nucleotide sequence ID" value="XM_023615084.1"/>
</dbReference>
<evidence type="ECO:0000256" key="1">
    <source>
        <dbReference type="SAM" id="MobiDB-lite"/>
    </source>
</evidence>
<name>A0A2G4SEG1_RHIZD</name>
<protein>
    <submittedName>
        <fullName evidence="2">Uncharacterized protein</fullName>
    </submittedName>
</protein>
<feature type="compositionally biased region" description="Basic and acidic residues" evidence="1">
    <location>
        <begin position="92"/>
        <end position="105"/>
    </location>
</feature>
<organism evidence="2 3">
    <name type="scientific">Rhizopus microsporus ATCC 52813</name>
    <dbReference type="NCBI Taxonomy" id="1340429"/>
    <lineage>
        <taxon>Eukaryota</taxon>
        <taxon>Fungi</taxon>
        <taxon>Fungi incertae sedis</taxon>
        <taxon>Mucoromycota</taxon>
        <taxon>Mucoromycotina</taxon>
        <taxon>Mucoromycetes</taxon>
        <taxon>Mucorales</taxon>
        <taxon>Mucorineae</taxon>
        <taxon>Rhizopodaceae</taxon>
        <taxon>Rhizopus</taxon>
    </lineage>
</organism>
<sequence length="201" mass="23038">MSEMNTKFSNSNNSNNNDQVTLNMIMFSLQQLQSSVAQMNNNLQQLSTVVNQLVTGTNSPAQSTEPDQGSEDGLQKRISKRIAQPNKHGKRDIRSSAKKAIEARQRHSLTSSRRMKDMADATNVPSKVYLNDKLAALIDQLYYEKHQGYPDAEFRKKAILNLREYARHTHIQMENDGFINIQWNDLDDDIKMYYALIVEDI</sequence>
<evidence type="ECO:0000313" key="2">
    <source>
        <dbReference type="EMBL" id="PHZ07180.1"/>
    </source>
</evidence>
<keyword evidence="3" id="KW-1185">Reference proteome</keyword>
<dbReference type="AlphaFoldDB" id="A0A2G4SEG1"/>